<sequence>MSTTLIVYSIRGVYTYQFYSIWCHIGIAIAFTLNASASALYLFSQSPRRDNITFLAFFIFLWFQVFAIAALFLDVVFWTILFDFDGSPTFAQLSQHAVNLVFVLLDLLLSARMQFKLLYGVVFIAYTIGYLTFAWIRFAITDDWVYGFLDYTDQSAGLTVAYYFGVLLWAFVAAFIMILVSKLSRCPCVTARKKSTEAVTREEIV</sequence>
<dbReference type="PANTHER" id="PTHR12242">
    <property type="entry name" value="OS02G0130600 PROTEIN-RELATED"/>
    <property type="match status" value="1"/>
</dbReference>
<evidence type="ECO:0000313" key="3">
    <source>
        <dbReference type="Proteomes" id="UP000012073"/>
    </source>
</evidence>
<dbReference type="KEGG" id="ccp:CHC_T00003920001"/>
<keyword evidence="1" id="KW-1133">Transmembrane helix</keyword>
<feature type="transmembrane region" description="Helical" evidence="1">
    <location>
        <begin position="19"/>
        <end position="43"/>
    </location>
</feature>
<feature type="transmembrane region" description="Helical" evidence="1">
    <location>
        <begin position="117"/>
        <end position="140"/>
    </location>
</feature>
<dbReference type="Proteomes" id="UP000012073">
    <property type="component" value="Unassembled WGS sequence"/>
</dbReference>
<dbReference type="Gramene" id="CDF35266">
    <property type="protein sequence ID" value="CDF35266"/>
    <property type="gene ID" value="CHC_T00003920001"/>
</dbReference>
<proteinExistence type="predicted"/>
<reference evidence="3" key="1">
    <citation type="journal article" date="2013" name="Proc. Natl. Acad. Sci. U.S.A.">
        <title>Genome structure and metabolic features in the red seaweed Chondrus crispus shed light on evolution of the Archaeplastida.</title>
        <authorList>
            <person name="Collen J."/>
            <person name="Porcel B."/>
            <person name="Carre W."/>
            <person name="Ball S.G."/>
            <person name="Chaparro C."/>
            <person name="Tonon T."/>
            <person name="Barbeyron T."/>
            <person name="Michel G."/>
            <person name="Noel B."/>
            <person name="Valentin K."/>
            <person name="Elias M."/>
            <person name="Artiguenave F."/>
            <person name="Arun A."/>
            <person name="Aury J.M."/>
            <person name="Barbosa-Neto J.F."/>
            <person name="Bothwell J.H."/>
            <person name="Bouget F.Y."/>
            <person name="Brillet L."/>
            <person name="Cabello-Hurtado F."/>
            <person name="Capella-Gutierrez S."/>
            <person name="Charrier B."/>
            <person name="Cladiere L."/>
            <person name="Cock J.M."/>
            <person name="Coelho S.M."/>
            <person name="Colleoni C."/>
            <person name="Czjzek M."/>
            <person name="Da Silva C."/>
            <person name="Delage L."/>
            <person name="Denoeud F."/>
            <person name="Deschamps P."/>
            <person name="Dittami S.M."/>
            <person name="Gabaldon T."/>
            <person name="Gachon C.M."/>
            <person name="Groisillier A."/>
            <person name="Herve C."/>
            <person name="Jabbari K."/>
            <person name="Katinka M."/>
            <person name="Kloareg B."/>
            <person name="Kowalczyk N."/>
            <person name="Labadie K."/>
            <person name="Leblanc C."/>
            <person name="Lopez P.J."/>
            <person name="McLachlan D.H."/>
            <person name="Meslet-Cladiere L."/>
            <person name="Moustafa A."/>
            <person name="Nehr Z."/>
            <person name="Nyvall Collen P."/>
            <person name="Panaud O."/>
            <person name="Partensky F."/>
            <person name="Poulain J."/>
            <person name="Rensing S.A."/>
            <person name="Rousvoal S."/>
            <person name="Samson G."/>
            <person name="Symeonidi A."/>
            <person name="Weissenbach J."/>
            <person name="Zambounis A."/>
            <person name="Wincker P."/>
            <person name="Boyen C."/>
        </authorList>
    </citation>
    <scope>NUCLEOTIDE SEQUENCE [LARGE SCALE GENOMIC DNA]</scope>
    <source>
        <strain evidence="3">cv. Stackhouse</strain>
    </source>
</reference>
<dbReference type="RefSeq" id="XP_005715085.1">
    <property type="nucleotide sequence ID" value="XM_005715028.1"/>
</dbReference>
<feature type="transmembrane region" description="Helical" evidence="1">
    <location>
        <begin position="160"/>
        <end position="180"/>
    </location>
</feature>
<keyword evidence="3" id="KW-1185">Reference proteome</keyword>
<gene>
    <name evidence="2" type="ORF">CHC_T00003920001</name>
</gene>
<organism evidence="2 3">
    <name type="scientific">Chondrus crispus</name>
    <name type="common">Carrageen Irish moss</name>
    <name type="synonym">Polymorpha crispa</name>
    <dbReference type="NCBI Taxonomy" id="2769"/>
    <lineage>
        <taxon>Eukaryota</taxon>
        <taxon>Rhodophyta</taxon>
        <taxon>Florideophyceae</taxon>
        <taxon>Rhodymeniophycidae</taxon>
        <taxon>Gigartinales</taxon>
        <taxon>Gigartinaceae</taxon>
        <taxon>Chondrus</taxon>
    </lineage>
</organism>
<evidence type="ECO:0000256" key="1">
    <source>
        <dbReference type="SAM" id="Phobius"/>
    </source>
</evidence>
<dbReference type="GeneID" id="17322799"/>
<feature type="transmembrane region" description="Helical" evidence="1">
    <location>
        <begin position="55"/>
        <end position="81"/>
    </location>
</feature>
<dbReference type="EMBL" id="HG001726">
    <property type="protein sequence ID" value="CDF35266.1"/>
    <property type="molecule type" value="Genomic_DNA"/>
</dbReference>
<keyword evidence="1" id="KW-0812">Transmembrane</keyword>
<dbReference type="AlphaFoldDB" id="R7QCV6"/>
<dbReference type="GO" id="GO:0016020">
    <property type="term" value="C:membrane"/>
    <property type="evidence" value="ECO:0007669"/>
    <property type="project" value="TreeGrafter"/>
</dbReference>
<feature type="transmembrane region" description="Helical" evidence="1">
    <location>
        <begin position="93"/>
        <end position="110"/>
    </location>
</feature>
<protein>
    <submittedName>
        <fullName evidence="2">Uncharacterized protein</fullName>
    </submittedName>
</protein>
<name>R7QCV6_CHOCR</name>
<dbReference type="OrthoDB" id="419711at2759"/>
<accession>R7QCV6</accession>
<evidence type="ECO:0000313" key="2">
    <source>
        <dbReference type="EMBL" id="CDF35266.1"/>
    </source>
</evidence>
<keyword evidence="1" id="KW-0472">Membrane</keyword>